<sequence>MGWNSKSGILKNEKISEDELWSYFNYFFSDSCQKTTTYKFAFLKSILDNLFNNIPFENGYKISYYNIFEKFAESFWNLVVKYNLRQQALNSQGKTSKIEQIFNELINKNPILQNLEFSSMEEDTKIRTIKKVLTECKKYVIGAFYGDFNGFLYGFEENTDYLVFSNTAYNFLVKYKMEIEKLNYYSWAKFLEKINEENVLYKILTKLDLSIPKRSPLDIYREILYKEFQENNCFYCGKKLKNLVHVDHFIPWSFIKEDKIWNFVLSCPQCNTRKNNFLPDERFVTKIILRNQTICKDIDSLKNPKIKNEFVNYSDELIPKLWKYARFSGFKPYEKSLTYNIPQNTGYLPAADSGK</sequence>
<dbReference type="GO" id="GO:0004519">
    <property type="term" value="F:endonuclease activity"/>
    <property type="evidence" value="ECO:0007669"/>
    <property type="project" value="UniProtKB-KW"/>
</dbReference>
<evidence type="ECO:0000259" key="1">
    <source>
        <dbReference type="SMART" id="SM00507"/>
    </source>
</evidence>
<dbReference type="InterPro" id="IPR002711">
    <property type="entry name" value="HNH"/>
</dbReference>
<keyword evidence="2" id="KW-0378">Hydrolase</keyword>
<organism evidence="2 3">
    <name type="scientific">Candidatus Gallitreponema excrementavium</name>
    <dbReference type="NCBI Taxonomy" id="2840840"/>
    <lineage>
        <taxon>Bacteria</taxon>
        <taxon>Pseudomonadati</taxon>
        <taxon>Spirochaetota</taxon>
        <taxon>Spirochaetia</taxon>
        <taxon>Spirochaetales</taxon>
        <taxon>Candidatus Gallitreponema</taxon>
    </lineage>
</organism>
<dbReference type="GO" id="GO:0003676">
    <property type="term" value="F:nucleic acid binding"/>
    <property type="evidence" value="ECO:0007669"/>
    <property type="project" value="InterPro"/>
</dbReference>
<dbReference type="CDD" id="cd00085">
    <property type="entry name" value="HNHc"/>
    <property type="match status" value="1"/>
</dbReference>
<dbReference type="Pfam" id="PF01844">
    <property type="entry name" value="HNH"/>
    <property type="match status" value="1"/>
</dbReference>
<proteinExistence type="predicted"/>
<protein>
    <submittedName>
        <fullName evidence="2">HNH endonuclease</fullName>
    </submittedName>
</protein>
<comment type="caution">
    <text evidence="2">The sequence shown here is derived from an EMBL/GenBank/DDBJ whole genome shotgun (WGS) entry which is preliminary data.</text>
</comment>
<keyword evidence="2" id="KW-0540">Nuclease</keyword>
<dbReference type="InterPro" id="IPR003615">
    <property type="entry name" value="HNH_nuc"/>
</dbReference>
<dbReference type="Proteomes" id="UP000823638">
    <property type="component" value="Unassembled WGS sequence"/>
</dbReference>
<reference evidence="2" key="2">
    <citation type="journal article" date="2021" name="PeerJ">
        <title>Extensive microbial diversity within the chicken gut microbiome revealed by metagenomics and culture.</title>
        <authorList>
            <person name="Gilroy R."/>
            <person name="Ravi A."/>
            <person name="Getino M."/>
            <person name="Pursley I."/>
            <person name="Horton D.L."/>
            <person name="Alikhan N.F."/>
            <person name="Baker D."/>
            <person name="Gharbi K."/>
            <person name="Hall N."/>
            <person name="Watson M."/>
            <person name="Adriaenssens E.M."/>
            <person name="Foster-Nyarko E."/>
            <person name="Jarju S."/>
            <person name="Secka A."/>
            <person name="Antonio M."/>
            <person name="Oren A."/>
            <person name="Chaudhuri R.R."/>
            <person name="La Ragione R."/>
            <person name="Hildebrand F."/>
            <person name="Pallen M.J."/>
        </authorList>
    </citation>
    <scope>NUCLEOTIDE SEQUENCE</scope>
    <source>
        <strain evidence="2">10532</strain>
    </source>
</reference>
<dbReference type="SMART" id="SM00507">
    <property type="entry name" value="HNHc"/>
    <property type="match status" value="1"/>
</dbReference>
<dbReference type="EMBL" id="JADIMM010000108">
    <property type="protein sequence ID" value="MBO8458372.1"/>
    <property type="molecule type" value="Genomic_DNA"/>
</dbReference>
<keyword evidence="2" id="KW-0255">Endonuclease</keyword>
<evidence type="ECO:0000313" key="3">
    <source>
        <dbReference type="Proteomes" id="UP000823638"/>
    </source>
</evidence>
<reference evidence="2" key="1">
    <citation type="submission" date="2020-10" db="EMBL/GenBank/DDBJ databases">
        <authorList>
            <person name="Gilroy R."/>
        </authorList>
    </citation>
    <scope>NUCLEOTIDE SEQUENCE</scope>
    <source>
        <strain evidence="2">10532</strain>
    </source>
</reference>
<dbReference type="GO" id="GO:0008270">
    <property type="term" value="F:zinc ion binding"/>
    <property type="evidence" value="ECO:0007669"/>
    <property type="project" value="InterPro"/>
</dbReference>
<feature type="domain" description="HNH nuclease" evidence="1">
    <location>
        <begin position="220"/>
        <end position="272"/>
    </location>
</feature>
<name>A0A9D9N2W3_9SPIR</name>
<dbReference type="AlphaFoldDB" id="A0A9D9N2W3"/>
<dbReference type="Gene3D" id="1.10.30.50">
    <property type="match status" value="1"/>
</dbReference>
<evidence type="ECO:0000313" key="2">
    <source>
        <dbReference type="EMBL" id="MBO8458372.1"/>
    </source>
</evidence>
<gene>
    <name evidence="2" type="ORF">IAA81_09145</name>
</gene>
<accession>A0A9D9N2W3</accession>